<dbReference type="InterPro" id="IPR038454">
    <property type="entry name" value="DnaA_N_sf"/>
</dbReference>
<evidence type="ECO:0000256" key="9">
    <source>
        <dbReference type="RuleBase" id="RU000577"/>
    </source>
</evidence>
<evidence type="ECO:0000256" key="5">
    <source>
        <dbReference type="ARBA" id="ARBA00022840"/>
    </source>
</evidence>
<dbReference type="InterPro" id="IPR013317">
    <property type="entry name" value="DnaA_dom"/>
</dbReference>
<name>A0ABW9KG11_9BACT</name>
<protein>
    <recommendedName>
        <fullName evidence="8 9">Chromosomal replication initiator protein DnaA</fullName>
    </recommendedName>
</protein>
<dbReference type="NCBIfam" id="TIGR00362">
    <property type="entry name" value="DnaA"/>
    <property type="match status" value="1"/>
</dbReference>
<dbReference type="Gene3D" id="3.40.50.300">
    <property type="entry name" value="P-loop containing nucleotide triphosphate hydrolases"/>
    <property type="match status" value="1"/>
</dbReference>
<sequence length="501" mass="56659">MSFAPLAAVTVNDWMRILGALEMRVNRQNFQTWLKPTRFSHMNGRTLFVRIPSSQFEPLLDRYHDLIHEAIDNMGLEVDEIRYVTAETDPTNPQPREVKTREDGGFAPASSHSPNAPQNASQPAPHSAPHAASYSNHHGGLSPNRPAAPQAPTTEQSRFDWNSAAQLNPRYLFDNFVIGSGNQFAHAGSLAVAERPSKAYNPLFLYGGVGLGKTHLMHAIGHEVKRRNPHFSISYVSGEKFTNEMIDSMRNNRQTSFRDKYRTVDVLLIDDIQFLAGKERTQEEFFHTFNALHESMRQIVIASDRPPKELADFEDRLRSRFEWGLIADIQPPDLETKVAILQKKAENEQAVLPTDVAMFIAGNVRTNVRELEGALVRLMAWTSLHHVDITLATAQQCLKQFIDTQVRKITIEAIQRATAEQFGMKISELKQKNNSRQIVVPRQIAMYLAKQMTEASLPEIGRQFGGKHHTTVMHSIAKIDEQRRTDKALNSTINKLQELLS</sequence>
<dbReference type="InterPro" id="IPR018312">
    <property type="entry name" value="Chromosome_initiator_DnaA_CS"/>
</dbReference>
<comment type="function">
    <text evidence="9">Plays an essential role in the initiation and regulation of chromosomal replication. ATP-DnaA binds to the origin of replication (oriC) to initiate formation of the DNA replication initiation complex once per cell cycle. Binds the DnaA box (a 9 base pair repeat at the origin) and separates the double-stranded (ds)DNA. Forms a right-handed helical filament on oriC DNA; dsDNA binds to the exterior of the filament while single-stranded (ss)DNA is stabiized in the filament's interior. The ATP-DnaA-oriC complex binds and stabilizes one strand of the AT-rich DNA unwinding element (DUE), permitting loading of DNA polymerase. After initiation quickly degrades to an ADP-DnaA complex that is not apt for DNA replication. Binds acidic phospholipids.</text>
</comment>
<keyword evidence="6" id="KW-0446">Lipid-binding</keyword>
<comment type="caution">
    <text evidence="14">The sequence shown here is derived from an EMBL/GenBank/DDBJ whole genome shotgun (WGS) entry which is preliminary data.</text>
</comment>
<evidence type="ECO:0000256" key="10">
    <source>
        <dbReference type="RuleBase" id="RU004227"/>
    </source>
</evidence>
<dbReference type="InterPro" id="IPR003593">
    <property type="entry name" value="AAA+_ATPase"/>
</dbReference>
<evidence type="ECO:0000259" key="12">
    <source>
        <dbReference type="SMART" id="SM00382"/>
    </source>
</evidence>
<feature type="compositionally biased region" description="Low complexity" evidence="11">
    <location>
        <begin position="113"/>
        <end position="138"/>
    </location>
</feature>
<dbReference type="Pfam" id="PF08299">
    <property type="entry name" value="Bac_DnaA_C"/>
    <property type="match status" value="1"/>
</dbReference>
<dbReference type="SMART" id="SM00760">
    <property type="entry name" value="Bac_DnaA_C"/>
    <property type="match status" value="1"/>
</dbReference>
<feature type="domain" description="Chromosomal replication initiator DnaA C-terminal" evidence="13">
    <location>
        <begin position="410"/>
        <end position="479"/>
    </location>
</feature>
<dbReference type="SUPFAM" id="SSF48295">
    <property type="entry name" value="TrpR-like"/>
    <property type="match status" value="1"/>
</dbReference>
<dbReference type="PANTHER" id="PTHR30050">
    <property type="entry name" value="CHROMOSOMAL REPLICATION INITIATOR PROTEIN DNAA"/>
    <property type="match status" value="1"/>
</dbReference>
<evidence type="ECO:0000256" key="8">
    <source>
        <dbReference type="NCBIfam" id="TIGR00362"/>
    </source>
</evidence>
<dbReference type="PROSITE" id="PS01008">
    <property type="entry name" value="DNAA"/>
    <property type="match status" value="1"/>
</dbReference>
<dbReference type="Gene3D" id="1.10.8.60">
    <property type="match status" value="1"/>
</dbReference>
<feature type="non-terminal residue" evidence="14">
    <location>
        <position position="1"/>
    </location>
</feature>
<keyword evidence="5 9" id="KW-0067">ATP-binding</keyword>
<keyword evidence="2" id="KW-0963">Cytoplasm</keyword>
<comment type="similarity">
    <text evidence="1 10">Belongs to the DnaA family.</text>
</comment>
<keyword evidence="15" id="KW-1185">Reference proteome</keyword>
<dbReference type="InterPro" id="IPR013159">
    <property type="entry name" value="DnaA_C"/>
</dbReference>
<dbReference type="SUPFAM" id="SSF52540">
    <property type="entry name" value="P-loop containing nucleoside triphosphate hydrolases"/>
    <property type="match status" value="1"/>
</dbReference>
<keyword evidence="3 9" id="KW-0235">DNA replication</keyword>
<evidence type="ECO:0000259" key="13">
    <source>
        <dbReference type="SMART" id="SM00760"/>
    </source>
</evidence>
<keyword evidence="4 9" id="KW-0547">Nucleotide-binding</keyword>
<evidence type="ECO:0000256" key="1">
    <source>
        <dbReference type="ARBA" id="ARBA00006583"/>
    </source>
</evidence>
<dbReference type="SMART" id="SM00382">
    <property type="entry name" value="AAA"/>
    <property type="match status" value="1"/>
</dbReference>
<keyword evidence="7 9" id="KW-0238">DNA-binding</keyword>
<feature type="domain" description="AAA+ ATPase" evidence="12">
    <location>
        <begin position="199"/>
        <end position="327"/>
    </location>
</feature>
<evidence type="ECO:0000256" key="2">
    <source>
        <dbReference type="ARBA" id="ARBA00022490"/>
    </source>
</evidence>
<evidence type="ECO:0000256" key="11">
    <source>
        <dbReference type="SAM" id="MobiDB-lite"/>
    </source>
</evidence>
<dbReference type="InterPro" id="IPR020591">
    <property type="entry name" value="Chromosome_initiator_DnaA-like"/>
</dbReference>
<evidence type="ECO:0000313" key="14">
    <source>
        <dbReference type="EMBL" id="MFN2974133.1"/>
    </source>
</evidence>
<dbReference type="CDD" id="cd00009">
    <property type="entry name" value="AAA"/>
    <property type="match status" value="1"/>
</dbReference>
<dbReference type="PRINTS" id="PR00051">
    <property type="entry name" value="DNAA"/>
</dbReference>
<feature type="region of interest" description="Disordered" evidence="11">
    <location>
        <begin position="86"/>
        <end position="157"/>
    </location>
</feature>
<dbReference type="CDD" id="cd06571">
    <property type="entry name" value="Bac_DnaA_C"/>
    <property type="match status" value="1"/>
</dbReference>
<dbReference type="EMBL" id="JBJYXY010000001">
    <property type="protein sequence ID" value="MFN2974133.1"/>
    <property type="molecule type" value="Genomic_DNA"/>
</dbReference>
<dbReference type="Pfam" id="PF11638">
    <property type="entry name" value="DnaA_N"/>
    <property type="match status" value="1"/>
</dbReference>
<dbReference type="PANTHER" id="PTHR30050:SF2">
    <property type="entry name" value="CHROMOSOMAL REPLICATION INITIATOR PROTEIN DNAA"/>
    <property type="match status" value="1"/>
</dbReference>
<dbReference type="Gene3D" id="1.10.1750.10">
    <property type="match status" value="1"/>
</dbReference>
<organism evidence="14 15">
    <name type="scientific">Terriglobus aquaticus</name>
    <dbReference type="NCBI Taxonomy" id="940139"/>
    <lineage>
        <taxon>Bacteria</taxon>
        <taxon>Pseudomonadati</taxon>
        <taxon>Acidobacteriota</taxon>
        <taxon>Terriglobia</taxon>
        <taxon>Terriglobales</taxon>
        <taxon>Acidobacteriaceae</taxon>
        <taxon>Terriglobus</taxon>
    </lineage>
</organism>
<dbReference type="Pfam" id="PF00308">
    <property type="entry name" value="Bac_DnaA"/>
    <property type="match status" value="1"/>
</dbReference>
<proteinExistence type="inferred from homology"/>
<evidence type="ECO:0000256" key="3">
    <source>
        <dbReference type="ARBA" id="ARBA00022705"/>
    </source>
</evidence>
<evidence type="ECO:0000256" key="4">
    <source>
        <dbReference type="ARBA" id="ARBA00022741"/>
    </source>
</evidence>
<dbReference type="InterPro" id="IPR027417">
    <property type="entry name" value="P-loop_NTPase"/>
</dbReference>
<gene>
    <name evidence="14" type="primary">dnaA</name>
    <name evidence="14" type="ORF">ACK2TP_00005</name>
</gene>
<evidence type="ECO:0000256" key="6">
    <source>
        <dbReference type="ARBA" id="ARBA00023121"/>
    </source>
</evidence>
<evidence type="ECO:0000313" key="15">
    <source>
        <dbReference type="Proteomes" id="UP001634747"/>
    </source>
</evidence>
<dbReference type="InterPro" id="IPR001957">
    <property type="entry name" value="Chromosome_initiator_DnaA"/>
</dbReference>
<evidence type="ECO:0000256" key="7">
    <source>
        <dbReference type="ARBA" id="ARBA00023125"/>
    </source>
</evidence>
<dbReference type="Proteomes" id="UP001634747">
    <property type="component" value="Unassembled WGS sequence"/>
</dbReference>
<dbReference type="Gene3D" id="3.30.300.180">
    <property type="match status" value="1"/>
</dbReference>
<dbReference type="RefSeq" id="WP_263414293.1">
    <property type="nucleotide sequence ID" value="NZ_BAABBH010000001.1"/>
</dbReference>
<reference evidence="14 15" key="1">
    <citation type="submission" date="2024-12" db="EMBL/GenBank/DDBJ databases">
        <authorList>
            <person name="Lee Y."/>
        </authorList>
    </citation>
    <scope>NUCLEOTIDE SEQUENCE [LARGE SCALE GENOMIC DNA]</scope>
    <source>
        <strain evidence="14 15">03SUJ4</strain>
    </source>
</reference>
<dbReference type="InterPro" id="IPR024633">
    <property type="entry name" value="DnaA_N_dom"/>
</dbReference>
<dbReference type="HAMAP" id="MF_00377">
    <property type="entry name" value="DnaA_bact"/>
    <property type="match status" value="1"/>
</dbReference>
<dbReference type="InterPro" id="IPR010921">
    <property type="entry name" value="Trp_repressor/repl_initiator"/>
</dbReference>
<accession>A0ABW9KG11</accession>